<feature type="region of interest" description="Disordered" evidence="1">
    <location>
        <begin position="1"/>
        <end position="27"/>
    </location>
</feature>
<evidence type="ECO:0000256" key="1">
    <source>
        <dbReference type="SAM" id="MobiDB-lite"/>
    </source>
</evidence>
<gene>
    <name evidence="2" type="ORF">S12H4_38699</name>
</gene>
<dbReference type="EMBL" id="BARW01023318">
    <property type="protein sequence ID" value="GAI94294.1"/>
    <property type="molecule type" value="Genomic_DNA"/>
</dbReference>
<reference evidence="2" key="1">
    <citation type="journal article" date="2014" name="Front. Microbiol.">
        <title>High frequency of phylogenetically diverse reductive dehalogenase-homologous genes in deep subseafloor sedimentary metagenomes.</title>
        <authorList>
            <person name="Kawai M."/>
            <person name="Futagami T."/>
            <person name="Toyoda A."/>
            <person name="Takaki Y."/>
            <person name="Nishi S."/>
            <person name="Hori S."/>
            <person name="Arai W."/>
            <person name="Tsubouchi T."/>
            <person name="Morono Y."/>
            <person name="Uchiyama I."/>
            <person name="Ito T."/>
            <person name="Fujiyama A."/>
            <person name="Inagaki F."/>
            <person name="Takami H."/>
        </authorList>
    </citation>
    <scope>NUCLEOTIDE SEQUENCE</scope>
    <source>
        <strain evidence="2">Expedition CK06-06</strain>
    </source>
</reference>
<protein>
    <submittedName>
        <fullName evidence="2">Uncharacterized protein</fullName>
    </submittedName>
</protein>
<evidence type="ECO:0000313" key="2">
    <source>
        <dbReference type="EMBL" id="GAI94294.1"/>
    </source>
</evidence>
<organism evidence="2">
    <name type="scientific">marine sediment metagenome</name>
    <dbReference type="NCBI Taxonomy" id="412755"/>
    <lineage>
        <taxon>unclassified sequences</taxon>
        <taxon>metagenomes</taxon>
        <taxon>ecological metagenomes</taxon>
    </lineage>
</organism>
<comment type="caution">
    <text evidence="2">The sequence shown here is derived from an EMBL/GenBank/DDBJ whole genome shotgun (WGS) entry which is preliminary data.</text>
</comment>
<dbReference type="AlphaFoldDB" id="X1UPK3"/>
<feature type="non-terminal residue" evidence="2">
    <location>
        <position position="1"/>
    </location>
</feature>
<name>X1UPK3_9ZZZZ</name>
<proteinExistence type="predicted"/>
<accession>X1UPK3</accession>
<sequence length="130" mass="14712">PPISSEKEEREERIMTMESGDGHQKEPIECHDKCPECGSEERLVANFVAELKEKGVIGEDSFPQAAGVLEIPFNDTKKASLLHTTEPIRMIPTLRILWDVCANPECHTFYVRRVEVGKKAILNPQAIQQR</sequence>